<keyword evidence="2 7" id="KW-0963">Cytoplasm</keyword>
<dbReference type="CDD" id="cd16321">
    <property type="entry name" value="MraZ_C"/>
    <property type="match status" value="1"/>
</dbReference>
<dbReference type="InterPro" id="IPR007159">
    <property type="entry name" value="SpoVT-AbrB_dom"/>
</dbReference>
<comment type="subunit">
    <text evidence="7">Forms oligomers.</text>
</comment>
<dbReference type="GO" id="GO:0003700">
    <property type="term" value="F:DNA-binding transcription factor activity"/>
    <property type="evidence" value="ECO:0007669"/>
    <property type="project" value="UniProtKB-UniRule"/>
</dbReference>
<evidence type="ECO:0000256" key="4">
    <source>
        <dbReference type="ARBA" id="ARBA00023015"/>
    </source>
</evidence>
<evidence type="ECO:0000259" key="8">
    <source>
        <dbReference type="PROSITE" id="PS51740"/>
    </source>
</evidence>
<evidence type="ECO:0000256" key="5">
    <source>
        <dbReference type="ARBA" id="ARBA00023125"/>
    </source>
</evidence>
<evidence type="ECO:0000256" key="6">
    <source>
        <dbReference type="ARBA" id="ARBA00023163"/>
    </source>
</evidence>
<protein>
    <recommendedName>
        <fullName evidence="1 7">Transcriptional regulator MraZ</fullName>
    </recommendedName>
</protein>
<dbReference type="STRING" id="229919.GCA_001050195_01927"/>
<evidence type="ECO:0000313" key="9">
    <source>
        <dbReference type="EMBL" id="HCE18064.1"/>
    </source>
</evidence>
<dbReference type="PANTHER" id="PTHR34701:SF1">
    <property type="entry name" value="TRANSCRIPTIONAL REGULATOR MRAZ"/>
    <property type="match status" value="1"/>
</dbReference>
<evidence type="ECO:0000313" key="10">
    <source>
        <dbReference type="Proteomes" id="UP000264141"/>
    </source>
</evidence>
<dbReference type="GO" id="GO:0005737">
    <property type="term" value="C:cytoplasm"/>
    <property type="evidence" value="ECO:0007669"/>
    <property type="project" value="UniProtKB-UniRule"/>
</dbReference>
<accession>A0A3D1JHZ7</accession>
<dbReference type="AlphaFoldDB" id="A0A3D1JHZ7"/>
<evidence type="ECO:0000256" key="3">
    <source>
        <dbReference type="ARBA" id="ARBA00022737"/>
    </source>
</evidence>
<dbReference type="Proteomes" id="UP000264141">
    <property type="component" value="Unassembled WGS sequence"/>
</dbReference>
<reference evidence="9 10" key="1">
    <citation type="journal article" date="2018" name="Nat. Biotechnol.">
        <title>A standardized bacterial taxonomy based on genome phylogeny substantially revises the tree of life.</title>
        <authorList>
            <person name="Parks D.H."/>
            <person name="Chuvochina M."/>
            <person name="Waite D.W."/>
            <person name="Rinke C."/>
            <person name="Skarshewski A."/>
            <person name="Chaumeil P.A."/>
            <person name="Hugenholtz P."/>
        </authorList>
    </citation>
    <scope>NUCLEOTIDE SEQUENCE [LARGE SCALE GENOMIC DNA]</scope>
    <source>
        <strain evidence="9">UBA8781</strain>
    </source>
</reference>
<dbReference type="GO" id="GO:2000143">
    <property type="term" value="P:negative regulation of DNA-templated transcription initiation"/>
    <property type="evidence" value="ECO:0007669"/>
    <property type="project" value="TreeGrafter"/>
</dbReference>
<comment type="similarity">
    <text evidence="7">Belongs to the MraZ family.</text>
</comment>
<evidence type="ECO:0000256" key="7">
    <source>
        <dbReference type="HAMAP-Rule" id="MF_01008"/>
    </source>
</evidence>
<dbReference type="InterPro" id="IPR003444">
    <property type="entry name" value="MraZ"/>
</dbReference>
<gene>
    <name evidence="7 9" type="primary">mraZ</name>
    <name evidence="9" type="ORF">DEQ80_09410</name>
</gene>
<proteinExistence type="inferred from homology"/>
<evidence type="ECO:0000256" key="1">
    <source>
        <dbReference type="ARBA" id="ARBA00013860"/>
    </source>
</evidence>
<dbReference type="SUPFAM" id="SSF89447">
    <property type="entry name" value="AbrB/MazE/MraZ-like"/>
    <property type="match status" value="1"/>
</dbReference>
<evidence type="ECO:0000256" key="2">
    <source>
        <dbReference type="ARBA" id="ARBA00022490"/>
    </source>
</evidence>
<dbReference type="InterPro" id="IPR038619">
    <property type="entry name" value="MraZ_sf"/>
</dbReference>
<comment type="subcellular location">
    <subcellularLocation>
        <location evidence="7">Cytoplasm</location>
        <location evidence="7">Nucleoid</location>
    </subcellularLocation>
</comment>
<dbReference type="PROSITE" id="PS51740">
    <property type="entry name" value="SPOVT_ABRB"/>
    <property type="match status" value="2"/>
</dbReference>
<keyword evidence="3" id="KW-0677">Repeat</keyword>
<dbReference type="PANTHER" id="PTHR34701">
    <property type="entry name" value="TRANSCRIPTIONAL REGULATOR MRAZ"/>
    <property type="match status" value="1"/>
</dbReference>
<dbReference type="InterPro" id="IPR037914">
    <property type="entry name" value="SpoVT-AbrB_sf"/>
</dbReference>
<dbReference type="Gene3D" id="3.40.1550.20">
    <property type="entry name" value="Transcriptional regulator MraZ domain"/>
    <property type="match status" value="1"/>
</dbReference>
<keyword evidence="6 7" id="KW-0804">Transcription</keyword>
<dbReference type="RefSeq" id="WP_084001330.1">
    <property type="nucleotide sequence ID" value="NZ_DF967965.1"/>
</dbReference>
<feature type="domain" description="SpoVT-AbrB" evidence="8">
    <location>
        <begin position="100"/>
        <end position="143"/>
    </location>
</feature>
<name>A0A3D1JHZ7_9CHLR</name>
<feature type="domain" description="SpoVT-AbrB" evidence="8">
    <location>
        <begin position="29"/>
        <end position="71"/>
    </location>
</feature>
<dbReference type="CDD" id="cd16320">
    <property type="entry name" value="MraZ_N"/>
    <property type="match status" value="1"/>
</dbReference>
<comment type="caution">
    <text evidence="9">The sequence shown here is derived from an EMBL/GenBank/DDBJ whole genome shotgun (WGS) entry which is preliminary data.</text>
</comment>
<dbReference type="HAMAP" id="MF_01008">
    <property type="entry name" value="MraZ"/>
    <property type="match status" value="1"/>
</dbReference>
<keyword evidence="4 7" id="KW-0805">Transcription regulation</keyword>
<dbReference type="Pfam" id="PF02381">
    <property type="entry name" value="MraZ"/>
    <property type="match status" value="2"/>
</dbReference>
<dbReference type="GO" id="GO:0000976">
    <property type="term" value="F:transcription cis-regulatory region binding"/>
    <property type="evidence" value="ECO:0007669"/>
    <property type="project" value="TreeGrafter"/>
</dbReference>
<dbReference type="InterPro" id="IPR035644">
    <property type="entry name" value="MraZ_C"/>
</dbReference>
<organism evidence="9 10">
    <name type="scientific">Anaerolinea thermolimosa</name>
    <dbReference type="NCBI Taxonomy" id="229919"/>
    <lineage>
        <taxon>Bacteria</taxon>
        <taxon>Bacillati</taxon>
        <taxon>Chloroflexota</taxon>
        <taxon>Anaerolineae</taxon>
        <taxon>Anaerolineales</taxon>
        <taxon>Anaerolineaceae</taxon>
        <taxon>Anaerolinea</taxon>
    </lineage>
</organism>
<dbReference type="GO" id="GO:0009295">
    <property type="term" value="C:nucleoid"/>
    <property type="evidence" value="ECO:0007669"/>
    <property type="project" value="UniProtKB-SubCell"/>
</dbReference>
<dbReference type="OrthoDB" id="9807753at2"/>
<dbReference type="InterPro" id="IPR020603">
    <property type="entry name" value="MraZ_dom"/>
</dbReference>
<sequence>MEVGDCGTSAGVARRSPYPRKVERMFLGRFEHTLDEKGRLTVPSRYREFLREGFYLTQGFDRNLMVLTPALFEHVYSYINKMSLTDPDARSLKRLILSSAERFELDKQGRILIPQYQREYAQLTVQIVVVGNGDYFEIWSRDEWQKQKEVLQNPEINEHRFAAFSLPIG</sequence>
<dbReference type="NCBIfam" id="TIGR00242">
    <property type="entry name" value="division/cell wall cluster transcriptional repressor MraZ"/>
    <property type="match status" value="1"/>
</dbReference>
<dbReference type="InterPro" id="IPR035642">
    <property type="entry name" value="MraZ_N"/>
</dbReference>
<keyword evidence="5 7" id="KW-0238">DNA-binding</keyword>
<dbReference type="EMBL" id="DPBP01000037">
    <property type="protein sequence ID" value="HCE18064.1"/>
    <property type="molecule type" value="Genomic_DNA"/>
</dbReference>